<feature type="compositionally biased region" description="Basic residues" evidence="4">
    <location>
        <begin position="80"/>
        <end position="104"/>
    </location>
</feature>
<keyword evidence="7" id="KW-1185">Reference proteome</keyword>
<dbReference type="PANTHER" id="PTHR14369">
    <property type="entry name" value="SURFEIT LOCUS PROTEIN 6"/>
    <property type="match status" value="1"/>
</dbReference>
<evidence type="ECO:0000256" key="4">
    <source>
        <dbReference type="SAM" id="MobiDB-lite"/>
    </source>
</evidence>
<dbReference type="EMBL" id="CAACVG010011293">
    <property type="protein sequence ID" value="VEN57760.1"/>
    <property type="molecule type" value="Genomic_DNA"/>
</dbReference>
<feature type="compositionally biased region" description="Basic and acidic residues" evidence="4">
    <location>
        <begin position="112"/>
        <end position="130"/>
    </location>
</feature>
<evidence type="ECO:0000256" key="2">
    <source>
        <dbReference type="ARBA" id="ARBA00005904"/>
    </source>
</evidence>
<feature type="region of interest" description="Disordered" evidence="4">
    <location>
        <begin position="209"/>
        <end position="278"/>
    </location>
</feature>
<dbReference type="AlphaFoldDB" id="A0A653DC27"/>
<dbReference type="InterPro" id="IPR007019">
    <property type="entry name" value="SURF6"/>
</dbReference>
<evidence type="ECO:0000259" key="5">
    <source>
        <dbReference type="Pfam" id="PF04935"/>
    </source>
</evidence>
<evidence type="ECO:0000313" key="7">
    <source>
        <dbReference type="Proteomes" id="UP000410492"/>
    </source>
</evidence>
<dbReference type="OrthoDB" id="444809at2759"/>
<protein>
    <recommendedName>
        <fullName evidence="5">Ribosomal RNA-processing protein 14/surfeit locus protein 6 C-terminal domain-containing protein</fullName>
    </recommendedName>
</protein>
<feature type="region of interest" description="Disordered" evidence="4">
    <location>
        <begin position="26"/>
        <end position="130"/>
    </location>
</feature>
<organism evidence="6 7">
    <name type="scientific">Callosobruchus maculatus</name>
    <name type="common">Southern cowpea weevil</name>
    <name type="synonym">Pulse bruchid</name>
    <dbReference type="NCBI Taxonomy" id="64391"/>
    <lineage>
        <taxon>Eukaryota</taxon>
        <taxon>Metazoa</taxon>
        <taxon>Ecdysozoa</taxon>
        <taxon>Arthropoda</taxon>
        <taxon>Hexapoda</taxon>
        <taxon>Insecta</taxon>
        <taxon>Pterygota</taxon>
        <taxon>Neoptera</taxon>
        <taxon>Endopterygota</taxon>
        <taxon>Coleoptera</taxon>
        <taxon>Polyphaga</taxon>
        <taxon>Cucujiformia</taxon>
        <taxon>Chrysomeloidea</taxon>
        <taxon>Chrysomelidae</taxon>
        <taxon>Bruchinae</taxon>
        <taxon>Bruchini</taxon>
        <taxon>Callosobruchus</taxon>
    </lineage>
</organism>
<dbReference type="GO" id="GO:0005730">
    <property type="term" value="C:nucleolus"/>
    <property type="evidence" value="ECO:0007669"/>
    <property type="project" value="TreeGrafter"/>
</dbReference>
<dbReference type="Pfam" id="PF04935">
    <property type="entry name" value="SURF6"/>
    <property type="match status" value="1"/>
</dbReference>
<name>A0A653DC27_CALMS</name>
<proteinExistence type="inferred from homology"/>
<feature type="compositionally biased region" description="Basic residues" evidence="4">
    <location>
        <begin position="255"/>
        <end position="278"/>
    </location>
</feature>
<gene>
    <name evidence="6" type="ORF">CALMAC_LOCUS16309</name>
</gene>
<comment type="similarity">
    <text evidence="2">Belongs to the SURF6 family.</text>
</comment>
<dbReference type="GO" id="GO:0003677">
    <property type="term" value="F:DNA binding"/>
    <property type="evidence" value="ECO:0007669"/>
    <property type="project" value="TreeGrafter"/>
</dbReference>
<dbReference type="GO" id="GO:0042273">
    <property type="term" value="P:ribosomal large subunit biogenesis"/>
    <property type="evidence" value="ECO:0007669"/>
    <property type="project" value="TreeGrafter"/>
</dbReference>
<evidence type="ECO:0000256" key="1">
    <source>
        <dbReference type="ARBA" id="ARBA00004123"/>
    </source>
</evidence>
<feature type="compositionally biased region" description="Basic and acidic residues" evidence="4">
    <location>
        <begin position="229"/>
        <end position="254"/>
    </location>
</feature>
<reference evidence="6 7" key="1">
    <citation type="submission" date="2019-01" db="EMBL/GenBank/DDBJ databases">
        <authorList>
            <person name="Sayadi A."/>
        </authorList>
    </citation>
    <scope>NUCLEOTIDE SEQUENCE [LARGE SCALE GENOMIC DNA]</scope>
</reference>
<evidence type="ECO:0000256" key="3">
    <source>
        <dbReference type="ARBA" id="ARBA00023242"/>
    </source>
</evidence>
<accession>A0A653DC27</accession>
<dbReference type="InterPro" id="IPR029190">
    <property type="entry name" value="Rrp14/SURF6_C"/>
</dbReference>
<feature type="domain" description="Ribosomal RNA-processing protein 14/surfeit locus protein 6 C-terminal" evidence="5">
    <location>
        <begin position="77"/>
        <end position="265"/>
    </location>
</feature>
<dbReference type="GO" id="GO:0003723">
    <property type="term" value="F:RNA binding"/>
    <property type="evidence" value="ECO:0007669"/>
    <property type="project" value="TreeGrafter"/>
</dbReference>
<keyword evidence="3" id="KW-0539">Nucleus</keyword>
<feature type="compositionally biased region" description="Basic residues" evidence="4">
    <location>
        <begin position="216"/>
        <end position="228"/>
    </location>
</feature>
<dbReference type="PANTHER" id="PTHR14369:SF0">
    <property type="entry name" value="SURFEIT LOCUS PROTEIN 6"/>
    <property type="match status" value="1"/>
</dbReference>
<dbReference type="Proteomes" id="UP000410492">
    <property type="component" value="Unassembled WGS sequence"/>
</dbReference>
<sequence>MAKKLEGFLRSEAKFIMELLQLAGVPDRQTNDVEDDEEKEPTENNTFKKAPRAKSLQELQERLEKVRGKRKLNYREKLEKKKLKNQLKKKTKQSERHAKHKLVRAAKLSENTIEKQSETETDSTKPDKPIYNKDEKIVFSKFDFSEIGKKKKVKLEKDPKKILKNLEKQKEKINRLKESGEIEKAIEIKEKAAWKNALAKAEGQKIKDDPLLLQKSVKRKEQKQRSSKKKWEQRIQGVEKAKQERQQKRKDNIQKRKKDKKTNKLKKAAKRGKIIPGF</sequence>
<evidence type="ECO:0000313" key="6">
    <source>
        <dbReference type="EMBL" id="VEN57760.1"/>
    </source>
</evidence>
<dbReference type="GO" id="GO:0042274">
    <property type="term" value="P:ribosomal small subunit biogenesis"/>
    <property type="evidence" value="ECO:0007669"/>
    <property type="project" value="TreeGrafter"/>
</dbReference>
<comment type="subcellular location">
    <subcellularLocation>
        <location evidence="1">Nucleus</location>
    </subcellularLocation>
</comment>